<name>A0AAW1M7V7_SAPOF</name>
<sequence>MIPKRHTFLHSQTEQTLLQKQLIGQRRRHIKTFKLCPQTRDGLFLRDFSDSIIIKTQHNCRMCLLLQTGHLSGDSNGDCAFLLLQKRCPKPLLLQQSPHLDLP</sequence>
<evidence type="ECO:0000313" key="2">
    <source>
        <dbReference type="Proteomes" id="UP001443914"/>
    </source>
</evidence>
<dbReference type="Proteomes" id="UP001443914">
    <property type="component" value="Unassembled WGS sequence"/>
</dbReference>
<evidence type="ECO:0000313" key="1">
    <source>
        <dbReference type="EMBL" id="KAK9741857.1"/>
    </source>
</evidence>
<comment type="caution">
    <text evidence="1">The sequence shown here is derived from an EMBL/GenBank/DDBJ whole genome shotgun (WGS) entry which is preliminary data.</text>
</comment>
<keyword evidence="2" id="KW-1185">Reference proteome</keyword>
<protein>
    <submittedName>
        <fullName evidence="1">Uncharacterized protein</fullName>
    </submittedName>
</protein>
<accession>A0AAW1M7V7</accession>
<reference evidence="1" key="1">
    <citation type="submission" date="2024-03" db="EMBL/GenBank/DDBJ databases">
        <title>WGS assembly of Saponaria officinalis var. Norfolk2.</title>
        <authorList>
            <person name="Jenkins J."/>
            <person name="Shu S."/>
            <person name="Grimwood J."/>
            <person name="Barry K."/>
            <person name="Goodstein D."/>
            <person name="Schmutz J."/>
            <person name="Leebens-Mack J."/>
            <person name="Osbourn A."/>
        </authorList>
    </citation>
    <scope>NUCLEOTIDE SEQUENCE [LARGE SCALE GENOMIC DNA]</scope>
    <source>
        <strain evidence="1">JIC</strain>
    </source>
</reference>
<dbReference type="EMBL" id="JBDFQZ010000003">
    <property type="protein sequence ID" value="KAK9741857.1"/>
    <property type="molecule type" value="Genomic_DNA"/>
</dbReference>
<proteinExistence type="predicted"/>
<organism evidence="1 2">
    <name type="scientific">Saponaria officinalis</name>
    <name type="common">Common soapwort</name>
    <name type="synonym">Lychnis saponaria</name>
    <dbReference type="NCBI Taxonomy" id="3572"/>
    <lineage>
        <taxon>Eukaryota</taxon>
        <taxon>Viridiplantae</taxon>
        <taxon>Streptophyta</taxon>
        <taxon>Embryophyta</taxon>
        <taxon>Tracheophyta</taxon>
        <taxon>Spermatophyta</taxon>
        <taxon>Magnoliopsida</taxon>
        <taxon>eudicotyledons</taxon>
        <taxon>Gunneridae</taxon>
        <taxon>Pentapetalae</taxon>
        <taxon>Caryophyllales</taxon>
        <taxon>Caryophyllaceae</taxon>
        <taxon>Caryophylleae</taxon>
        <taxon>Saponaria</taxon>
    </lineage>
</organism>
<gene>
    <name evidence="1" type="ORF">RND81_03G134300</name>
</gene>
<dbReference type="AlphaFoldDB" id="A0AAW1M7V7"/>